<sequence>MESEKDRKQQLELNGGCHCGKVRYSGIIKDKTNIIDIPNYKCNCTICVKYRFWEIRVDPELMTITKGKENGGGGALKEYKFEPFHTIHYFCNECGTHPFGLSHMNQLNKPFYFVNVPTIDGVTPEMMDQLCQKTIYLDGLNDDFAHEPKHRNYL</sequence>
<dbReference type="Gene3D" id="2.170.150.70">
    <property type="match status" value="1"/>
</dbReference>
<dbReference type="PhylomeDB" id="Q54X87"/>
<dbReference type="InParanoid" id="Q54X87"/>
<dbReference type="SMR" id="Q54X87"/>
<dbReference type="eggNOG" id="ENOG502RI3Y">
    <property type="taxonomic scope" value="Eukaryota"/>
</dbReference>
<dbReference type="VEuPathDB" id="AmoebaDB:DDB_G0279131"/>
<dbReference type="SUPFAM" id="SSF51316">
    <property type="entry name" value="Mss4-like"/>
    <property type="match status" value="1"/>
</dbReference>
<dbReference type="PANTHER" id="PTHR28620:SF5">
    <property type="entry name" value="GLUTATHIONE-DEPENDENT FORMALDEHYDE-ACTIVATING, GFA FAMILY PROTEIN"/>
    <property type="match status" value="1"/>
</dbReference>
<dbReference type="AlphaFoldDB" id="Q54X87"/>
<protein>
    <submittedName>
        <fullName evidence="5">Glutathione-dependent formaldehyde-activating, GFA family protein</fullName>
    </submittedName>
</protein>
<accession>Q54X87</accession>
<feature type="domain" description="CENP-V/GFA" evidence="4">
    <location>
        <begin position="13"/>
        <end position="143"/>
    </location>
</feature>
<organism evidence="5 6">
    <name type="scientific">Dictyostelium discoideum</name>
    <name type="common">Social amoeba</name>
    <dbReference type="NCBI Taxonomy" id="44689"/>
    <lineage>
        <taxon>Eukaryota</taxon>
        <taxon>Amoebozoa</taxon>
        <taxon>Evosea</taxon>
        <taxon>Eumycetozoa</taxon>
        <taxon>Dictyostelia</taxon>
        <taxon>Dictyosteliales</taxon>
        <taxon>Dictyosteliaceae</taxon>
        <taxon>Dictyostelium</taxon>
    </lineage>
</organism>
<keyword evidence="6" id="KW-1185">Reference proteome</keyword>
<evidence type="ECO:0000313" key="5">
    <source>
        <dbReference type="EMBL" id="EAL67865.1"/>
    </source>
</evidence>
<dbReference type="OMA" id="ECGTHPF"/>
<dbReference type="InterPro" id="IPR006913">
    <property type="entry name" value="CENP-V/GFA"/>
</dbReference>
<dbReference type="GeneID" id="8621887"/>
<dbReference type="dictyBase" id="DDB_G0279131"/>
<dbReference type="InterPro" id="IPR011057">
    <property type="entry name" value="Mss4-like_sf"/>
</dbReference>
<dbReference type="Pfam" id="PF04828">
    <property type="entry name" value="GFA"/>
    <property type="match status" value="1"/>
</dbReference>
<keyword evidence="3" id="KW-0862">Zinc</keyword>
<dbReference type="PROSITE" id="PS51891">
    <property type="entry name" value="CENP_V_GFA"/>
    <property type="match status" value="1"/>
</dbReference>
<name>Q54X87_DICDI</name>
<evidence type="ECO:0000313" key="6">
    <source>
        <dbReference type="Proteomes" id="UP000002195"/>
    </source>
</evidence>
<evidence type="ECO:0000259" key="4">
    <source>
        <dbReference type="PROSITE" id="PS51891"/>
    </source>
</evidence>
<dbReference type="GO" id="GO:0046872">
    <property type="term" value="F:metal ion binding"/>
    <property type="evidence" value="ECO:0007669"/>
    <property type="project" value="UniProtKB-KW"/>
</dbReference>
<proteinExistence type="inferred from homology"/>
<evidence type="ECO:0000256" key="3">
    <source>
        <dbReference type="ARBA" id="ARBA00022833"/>
    </source>
</evidence>
<dbReference type="STRING" id="44689.Q54X87"/>
<dbReference type="EMBL" id="AAFI02000027">
    <property type="protein sequence ID" value="EAL67865.1"/>
    <property type="molecule type" value="Genomic_DNA"/>
</dbReference>
<keyword evidence="2" id="KW-0479">Metal-binding</keyword>
<dbReference type="RefSeq" id="XP_641841.1">
    <property type="nucleotide sequence ID" value="XM_636749.1"/>
</dbReference>
<evidence type="ECO:0000256" key="2">
    <source>
        <dbReference type="ARBA" id="ARBA00022723"/>
    </source>
</evidence>
<comment type="caution">
    <text evidence="5">The sequence shown here is derived from an EMBL/GenBank/DDBJ whole genome shotgun (WGS) entry which is preliminary data.</text>
</comment>
<dbReference type="InterPro" id="IPR052355">
    <property type="entry name" value="CENP-V-like"/>
</dbReference>
<evidence type="ECO:0000256" key="1">
    <source>
        <dbReference type="ARBA" id="ARBA00005495"/>
    </source>
</evidence>
<comment type="similarity">
    <text evidence="1">Belongs to the Gfa family.</text>
</comment>
<dbReference type="PaxDb" id="44689-DDB0237831"/>
<dbReference type="Proteomes" id="UP000002195">
    <property type="component" value="Unassembled WGS sequence"/>
</dbReference>
<dbReference type="GO" id="GO:0016846">
    <property type="term" value="F:carbon-sulfur lyase activity"/>
    <property type="evidence" value="ECO:0007669"/>
    <property type="project" value="InterPro"/>
</dbReference>
<dbReference type="HOGENOM" id="CLU_055491_7_2_1"/>
<dbReference type="PANTHER" id="PTHR28620">
    <property type="entry name" value="CENTROMERE PROTEIN V"/>
    <property type="match status" value="1"/>
</dbReference>
<dbReference type="KEGG" id="ddi:DDB_G0279131"/>
<gene>
    <name evidence="5" type="ORF">DDB_G0279131</name>
</gene>
<reference evidence="5 6" key="1">
    <citation type="journal article" date="2005" name="Nature">
        <title>The genome of the social amoeba Dictyostelium discoideum.</title>
        <authorList>
            <consortium name="The Dictyostelium discoideum Sequencing Consortium"/>
            <person name="Eichinger L."/>
            <person name="Pachebat J.A."/>
            <person name="Glockner G."/>
            <person name="Rajandream M.A."/>
            <person name="Sucgang R."/>
            <person name="Berriman M."/>
            <person name="Song J."/>
            <person name="Olsen R."/>
            <person name="Szafranski K."/>
            <person name="Xu Q."/>
            <person name="Tunggal B."/>
            <person name="Kummerfeld S."/>
            <person name="Madera M."/>
            <person name="Konfortov B.A."/>
            <person name="Rivero F."/>
            <person name="Bankier A.T."/>
            <person name="Lehmann R."/>
            <person name="Hamlin N."/>
            <person name="Davies R."/>
            <person name="Gaudet P."/>
            <person name="Fey P."/>
            <person name="Pilcher K."/>
            <person name="Chen G."/>
            <person name="Saunders D."/>
            <person name="Sodergren E."/>
            <person name="Davis P."/>
            <person name="Kerhornou A."/>
            <person name="Nie X."/>
            <person name="Hall N."/>
            <person name="Anjard C."/>
            <person name="Hemphill L."/>
            <person name="Bason N."/>
            <person name="Farbrother P."/>
            <person name="Desany B."/>
            <person name="Just E."/>
            <person name="Morio T."/>
            <person name="Rost R."/>
            <person name="Churcher C."/>
            <person name="Cooper J."/>
            <person name="Haydock S."/>
            <person name="van Driessche N."/>
            <person name="Cronin A."/>
            <person name="Goodhead I."/>
            <person name="Muzny D."/>
            <person name="Mourier T."/>
            <person name="Pain A."/>
            <person name="Lu M."/>
            <person name="Harper D."/>
            <person name="Lindsay R."/>
            <person name="Hauser H."/>
            <person name="James K."/>
            <person name="Quiles M."/>
            <person name="Madan Babu M."/>
            <person name="Saito T."/>
            <person name="Buchrieser C."/>
            <person name="Wardroper A."/>
            <person name="Felder M."/>
            <person name="Thangavelu M."/>
            <person name="Johnson D."/>
            <person name="Knights A."/>
            <person name="Loulseged H."/>
            <person name="Mungall K."/>
            <person name="Oliver K."/>
            <person name="Price C."/>
            <person name="Quail M.A."/>
            <person name="Urushihara H."/>
            <person name="Hernandez J."/>
            <person name="Rabbinowitsch E."/>
            <person name="Steffen D."/>
            <person name="Sanders M."/>
            <person name="Ma J."/>
            <person name="Kohara Y."/>
            <person name="Sharp S."/>
            <person name="Simmonds M."/>
            <person name="Spiegler S."/>
            <person name="Tivey A."/>
            <person name="Sugano S."/>
            <person name="White B."/>
            <person name="Walker D."/>
            <person name="Woodward J."/>
            <person name="Winckler T."/>
            <person name="Tanaka Y."/>
            <person name="Shaulsky G."/>
            <person name="Schleicher M."/>
            <person name="Weinstock G."/>
            <person name="Rosenthal A."/>
            <person name="Cox E.C."/>
            <person name="Chisholm R.L."/>
            <person name="Gibbs R."/>
            <person name="Loomis W.F."/>
            <person name="Platzer M."/>
            <person name="Kay R.R."/>
            <person name="Williams J."/>
            <person name="Dear P.H."/>
            <person name="Noegel A.A."/>
            <person name="Barrell B."/>
            <person name="Kuspa A."/>
        </authorList>
    </citation>
    <scope>NUCLEOTIDE SEQUENCE [LARGE SCALE GENOMIC DNA]</scope>
    <source>
        <strain evidence="5 6">AX4</strain>
    </source>
</reference>